<feature type="region of interest" description="Disordered" evidence="1">
    <location>
        <begin position="133"/>
        <end position="154"/>
    </location>
</feature>
<protein>
    <submittedName>
        <fullName evidence="2">Uncharacterized protein</fullName>
    </submittedName>
</protein>
<evidence type="ECO:0000313" key="3">
    <source>
        <dbReference type="Proteomes" id="UP001367508"/>
    </source>
</evidence>
<dbReference type="Proteomes" id="UP001367508">
    <property type="component" value="Unassembled WGS sequence"/>
</dbReference>
<name>A0AAN9PZ90_CANGL</name>
<sequence>MVQRMSVHSRINLTASVNARCKAEEHLVTILQTILVKVIGTRFAMAEGICLELYKSLTPLIGYKIDNGDQALLEFTIEQDQGHTTPINSALGLAVKLGKSSVKPHVKPLGMQACISRSRICLGQSIGVRMLTGSTSPCKKGRQEGQRSHTTTIK</sequence>
<evidence type="ECO:0000256" key="1">
    <source>
        <dbReference type="SAM" id="MobiDB-lite"/>
    </source>
</evidence>
<dbReference type="EMBL" id="JAYMYQ010000008">
    <property type="protein sequence ID" value="KAK7315259.1"/>
    <property type="molecule type" value="Genomic_DNA"/>
</dbReference>
<dbReference type="AlphaFoldDB" id="A0AAN9PZ90"/>
<proteinExistence type="predicted"/>
<accession>A0AAN9PZ90</accession>
<gene>
    <name evidence="2" type="ORF">VNO77_33797</name>
</gene>
<reference evidence="2 3" key="1">
    <citation type="submission" date="2024-01" db="EMBL/GenBank/DDBJ databases">
        <title>The genomes of 5 underutilized Papilionoideae crops provide insights into root nodulation and disease resistanc.</title>
        <authorList>
            <person name="Jiang F."/>
        </authorList>
    </citation>
    <scope>NUCLEOTIDE SEQUENCE [LARGE SCALE GENOMIC DNA]</scope>
    <source>
        <strain evidence="2">LVBAO_FW01</strain>
        <tissue evidence="2">Leaves</tissue>
    </source>
</reference>
<keyword evidence="3" id="KW-1185">Reference proteome</keyword>
<evidence type="ECO:0000313" key="2">
    <source>
        <dbReference type="EMBL" id="KAK7315259.1"/>
    </source>
</evidence>
<comment type="caution">
    <text evidence="2">The sequence shown here is derived from an EMBL/GenBank/DDBJ whole genome shotgun (WGS) entry which is preliminary data.</text>
</comment>
<organism evidence="2 3">
    <name type="scientific">Canavalia gladiata</name>
    <name type="common">Sword bean</name>
    <name type="synonym">Dolichos gladiatus</name>
    <dbReference type="NCBI Taxonomy" id="3824"/>
    <lineage>
        <taxon>Eukaryota</taxon>
        <taxon>Viridiplantae</taxon>
        <taxon>Streptophyta</taxon>
        <taxon>Embryophyta</taxon>
        <taxon>Tracheophyta</taxon>
        <taxon>Spermatophyta</taxon>
        <taxon>Magnoliopsida</taxon>
        <taxon>eudicotyledons</taxon>
        <taxon>Gunneridae</taxon>
        <taxon>Pentapetalae</taxon>
        <taxon>rosids</taxon>
        <taxon>fabids</taxon>
        <taxon>Fabales</taxon>
        <taxon>Fabaceae</taxon>
        <taxon>Papilionoideae</taxon>
        <taxon>50 kb inversion clade</taxon>
        <taxon>NPAAA clade</taxon>
        <taxon>indigoferoid/millettioid clade</taxon>
        <taxon>Phaseoleae</taxon>
        <taxon>Canavalia</taxon>
    </lineage>
</organism>